<dbReference type="OrthoDB" id="9813383at2"/>
<dbReference type="STRING" id="1818881.A3196_18100"/>
<evidence type="ECO:0000259" key="1">
    <source>
        <dbReference type="Pfam" id="PF00117"/>
    </source>
</evidence>
<dbReference type="InterPro" id="IPR017926">
    <property type="entry name" value="GATASE"/>
</dbReference>
<comment type="caution">
    <text evidence="2">The sequence shown here is derived from an EMBL/GenBank/DDBJ whole genome shotgun (WGS) entry which is preliminary data.</text>
</comment>
<gene>
    <name evidence="2" type="ORF">A3196_18100</name>
</gene>
<protein>
    <submittedName>
        <fullName evidence="2">GMP synthase</fullName>
    </submittedName>
</protein>
<dbReference type="PANTHER" id="PTHR42695">
    <property type="entry name" value="GLUTAMINE AMIDOTRANSFERASE YLR126C-RELATED"/>
    <property type="match status" value="1"/>
</dbReference>
<dbReference type="CDD" id="cd01741">
    <property type="entry name" value="GATase1_1"/>
    <property type="match status" value="1"/>
</dbReference>
<dbReference type="InterPro" id="IPR029062">
    <property type="entry name" value="Class_I_gatase-like"/>
</dbReference>
<dbReference type="PANTHER" id="PTHR42695:SF5">
    <property type="entry name" value="GLUTAMINE AMIDOTRANSFERASE YLR126C-RELATED"/>
    <property type="match status" value="1"/>
</dbReference>
<evidence type="ECO:0000313" key="3">
    <source>
        <dbReference type="Proteomes" id="UP000094849"/>
    </source>
</evidence>
<evidence type="ECO:0000313" key="2">
    <source>
        <dbReference type="EMBL" id="ODB94442.1"/>
    </source>
</evidence>
<dbReference type="InterPro" id="IPR044992">
    <property type="entry name" value="ChyE-like"/>
</dbReference>
<keyword evidence="3" id="KW-1185">Reference proteome</keyword>
<dbReference type="AlphaFoldDB" id="A0A1E2UJE2"/>
<dbReference type="EMBL" id="LVJZ01000004">
    <property type="protein sequence ID" value="ODB94442.1"/>
    <property type="molecule type" value="Genomic_DNA"/>
</dbReference>
<organism evidence="2 3">
    <name type="scientific">Candidatus Thiodiazotropha endoloripes</name>
    <dbReference type="NCBI Taxonomy" id="1818881"/>
    <lineage>
        <taxon>Bacteria</taxon>
        <taxon>Pseudomonadati</taxon>
        <taxon>Pseudomonadota</taxon>
        <taxon>Gammaproteobacteria</taxon>
        <taxon>Chromatiales</taxon>
        <taxon>Sedimenticolaceae</taxon>
        <taxon>Candidatus Thiodiazotropha</taxon>
    </lineage>
</organism>
<dbReference type="GO" id="GO:0005829">
    <property type="term" value="C:cytosol"/>
    <property type="evidence" value="ECO:0007669"/>
    <property type="project" value="TreeGrafter"/>
</dbReference>
<accession>A0A1E2UJE2</accession>
<dbReference type="Pfam" id="PF00117">
    <property type="entry name" value="GATase"/>
    <property type="match status" value="1"/>
</dbReference>
<dbReference type="Proteomes" id="UP000094849">
    <property type="component" value="Unassembled WGS sequence"/>
</dbReference>
<dbReference type="SUPFAM" id="SSF52317">
    <property type="entry name" value="Class I glutamine amidotransferase-like"/>
    <property type="match status" value="1"/>
</dbReference>
<feature type="domain" description="Glutamine amidotransferase" evidence="1">
    <location>
        <begin position="21"/>
        <end position="180"/>
    </location>
</feature>
<dbReference type="RefSeq" id="WP_069006207.1">
    <property type="nucleotide sequence ID" value="NZ_LVJW01000006.1"/>
</dbReference>
<name>A0A1E2UJE2_9GAMM</name>
<sequence>MKPIRIFRHMVCKPPGYLGDYLQKRSIPWEMVCVDEANPVPQRTDDVSALVFMGAGVSVNDQLSWMEGELALIRKAIDEDLPILGICFGAQMMSRALGGEVTRGDDMEIGWHPVRGIQQHDQGGWLQGLPEQFMAFHWHADTFTLPAGSRWIMESDCYPHQGFALGDHLGLQFHLEMTQSMIRNWIERYGSDLQTHTSCRQSVETILQNLDLQIARLHEISAIIYGNWLNRVLCRV</sequence>
<dbReference type="PROSITE" id="PS51273">
    <property type="entry name" value="GATASE_TYPE_1"/>
    <property type="match status" value="1"/>
</dbReference>
<proteinExistence type="predicted"/>
<dbReference type="Gene3D" id="3.40.50.880">
    <property type="match status" value="1"/>
</dbReference>
<reference evidence="2 3" key="1">
    <citation type="submission" date="2016-03" db="EMBL/GenBank/DDBJ databases">
        <title>Chemosynthetic sulphur-oxidizing symbionts of marine invertebrate animals are capable of nitrogen fixation.</title>
        <authorList>
            <person name="Petersen J.M."/>
            <person name="Kemper A."/>
            <person name="Gruber-Vodicka H."/>
            <person name="Cardini U."/>
            <person name="Geest Mvander."/>
            <person name="Kleiner M."/>
            <person name="Bulgheresi S."/>
            <person name="Fussmann M."/>
            <person name="Herbold C."/>
            <person name="Seah B.K.B."/>
            <person name="Antony C.Paul."/>
            <person name="Liu D."/>
            <person name="Belitz A."/>
            <person name="Weber M."/>
        </authorList>
    </citation>
    <scope>NUCLEOTIDE SEQUENCE [LARGE SCALE GENOMIC DNA]</scope>
    <source>
        <strain evidence="2">G_D</strain>
    </source>
</reference>